<evidence type="ECO:0000313" key="9">
    <source>
        <dbReference type="EMBL" id="EAY10819.1"/>
    </source>
</evidence>
<sequence length="302" mass="35383">MEVNSSERQLPDPTDYYTYRKICGLSLNFVPSLNKTFINHWEVNPGLPIYVLTVMITSFLAFASIVVPSLKLKWYFVILLTVIFSLFLISYINTILEGPGYLPFYYPLKPNTEKDKQFDFLSGIVTNDSQLKIIDKKKLPKRVHYFKTAKRIVLRPDHYCDWVASFVGKKNYKLFYLFNFYGFIYIALFFISLIFVIKKDIDQNAFPLSHYILILYVAQALFFTMFTMAFLCGSTFEISKNITDFENLADIAVDWDNSSCLSNWEEIFGSISKWYTWPIPFGAFHNMDSYELVEWPQEIAEI</sequence>
<dbReference type="KEGG" id="tva:4768758"/>
<evidence type="ECO:0000256" key="7">
    <source>
        <dbReference type="RuleBase" id="RU079119"/>
    </source>
</evidence>
<dbReference type="PANTHER" id="PTHR22883:SF147">
    <property type="entry name" value="PALMITOYLTRANSFERASE"/>
    <property type="match status" value="1"/>
</dbReference>
<comment type="domain">
    <text evidence="7">The DHHC domain is required for palmitoyltransferase activity.</text>
</comment>
<dbReference type="OrthoDB" id="331948at2759"/>
<organism evidence="9 10">
    <name type="scientific">Trichomonas vaginalis (strain ATCC PRA-98 / G3)</name>
    <dbReference type="NCBI Taxonomy" id="412133"/>
    <lineage>
        <taxon>Eukaryota</taxon>
        <taxon>Metamonada</taxon>
        <taxon>Parabasalia</taxon>
        <taxon>Trichomonadida</taxon>
        <taxon>Trichomonadidae</taxon>
        <taxon>Trichomonas</taxon>
    </lineage>
</organism>
<evidence type="ECO:0000259" key="8">
    <source>
        <dbReference type="Pfam" id="PF01529"/>
    </source>
</evidence>
<keyword evidence="2 7" id="KW-0808">Transferase</keyword>
<evidence type="ECO:0000256" key="4">
    <source>
        <dbReference type="ARBA" id="ARBA00022989"/>
    </source>
</evidence>
<dbReference type="VEuPathDB" id="TrichDB:TVAGG3_0542130"/>
<comment type="similarity">
    <text evidence="7">Belongs to the DHHC palmitoyltransferase family.</text>
</comment>
<dbReference type="Pfam" id="PF01529">
    <property type="entry name" value="DHHC"/>
    <property type="match status" value="1"/>
</dbReference>
<dbReference type="EMBL" id="DS113331">
    <property type="protein sequence ID" value="EAY10819.1"/>
    <property type="molecule type" value="Genomic_DNA"/>
</dbReference>
<feature type="transmembrane region" description="Helical" evidence="7">
    <location>
        <begin position="174"/>
        <end position="196"/>
    </location>
</feature>
<evidence type="ECO:0000256" key="3">
    <source>
        <dbReference type="ARBA" id="ARBA00022692"/>
    </source>
</evidence>
<keyword evidence="3 7" id="KW-0812">Transmembrane</keyword>
<reference evidence="9" key="1">
    <citation type="submission" date="2006-10" db="EMBL/GenBank/DDBJ databases">
        <authorList>
            <person name="Amadeo P."/>
            <person name="Zhao Q."/>
            <person name="Wortman J."/>
            <person name="Fraser-Liggett C."/>
            <person name="Carlton J."/>
        </authorList>
    </citation>
    <scope>NUCLEOTIDE SEQUENCE</scope>
    <source>
        <strain evidence="9">G3</strain>
    </source>
</reference>
<reference evidence="9" key="2">
    <citation type="journal article" date="2007" name="Science">
        <title>Draft genome sequence of the sexually transmitted pathogen Trichomonas vaginalis.</title>
        <authorList>
            <person name="Carlton J.M."/>
            <person name="Hirt R.P."/>
            <person name="Silva J.C."/>
            <person name="Delcher A.L."/>
            <person name="Schatz M."/>
            <person name="Zhao Q."/>
            <person name="Wortman J.R."/>
            <person name="Bidwell S.L."/>
            <person name="Alsmark U.C.M."/>
            <person name="Besteiro S."/>
            <person name="Sicheritz-Ponten T."/>
            <person name="Noel C.J."/>
            <person name="Dacks J.B."/>
            <person name="Foster P.G."/>
            <person name="Simillion C."/>
            <person name="Van de Peer Y."/>
            <person name="Miranda-Saavedra D."/>
            <person name="Barton G.J."/>
            <person name="Westrop G.D."/>
            <person name="Mueller S."/>
            <person name="Dessi D."/>
            <person name="Fiori P.L."/>
            <person name="Ren Q."/>
            <person name="Paulsen I."/>
            <person name="Zhang H."/>
            <person name="Bastida-Corcuera F.D."/>
            <person name="Simoes-Barbosa A."/>
            <person name="Brown M.T."/>
            <person name="Hayes R.D."/>
            <person name="Mukherjee M."/>
            <person name="Okumura C.Y."/>
            <person name="Schneider R."/>
            <person name="Smith A.J."/>
            <person name="Vanacova S."/>
            <person name="Villalvazo M."/>
            <person name="Haas B.J."/>
            <person name="Pertea M."/>
            <person name="Feldblyum T.V."/>
            <person name="Utterback T.R."/>
            <person name="Shu C.L."/>
            <person name="Osoegawa K."/>
            <person name="de Jong P.J."/>
            <person name="Hrdy I."/>
            <person name="Horvathova L."/>
            <person name="Zubacova Z."/>
            <person name="Dolezal P."/>
            <person name="Malik S.B."/>
            <person name="Logsdon J.M. Jr."/>
            <person name="Henze K."/>
            <person name="Gupta A."/>
            <person name="Wang C.C."/>
            <person name="Dunne R.L."/>
            <person name="Upcroft J.A."/>
            <person name="Upcroft P."/>
            <person name="White O."/>
            <person name="Salzberg S.L."/>
            <person name="Tang P."/>
            <person name="Chiu C.-H."/>
            <person name="Lee Y.-S."/>
            <person name="Embley T.M."/>
            <person name="Coombs G.H."/>
            <person name="Mottram J.C."/>
            <person name="Tachezy J."/>
            <person name="Fraser-Liggett C.M."/>
            <person name="Johnson P.J."/>
        </authorList>
    </citation>
    <scope>NUCLEOTIDE SEQUENCE [LARGE SCALE GENOMIC DNA]</scope>
    <source>
        <strain evidence="9">G3</strain>
    </source>
</reference>
<dbReference type="SMR" id="A2E925"/>
<keyword evidence="6 7" id="KW-0012">Acyltransferase</keyword>
<evidence type="ECO:0000256" key="1">
    <source>
        <dbReference type="ARBA" id="ARBA00004141"/>
    </source>
</evidence>
<dbReference type="GO" id="GO:0016020">
    <property type="term" value="C:membrane"/>
    <property type="evidence" value="ECO:0007669"/>
    <property type="project" value="UniProtKB-SubCell"/>
</dbReference>
<dbReference type="VEuPathDB" id="TrichDB:TVAG_258210"/>
<dbReference type="GO" id="GO:0005794">
    <property type="term" value="C:Golgi apparatus"/>
    <property type="evidence" value="ECO:0000318"/>
    <property type="project" value="GO_Central"/>
</dbReference>
<dbReference type="AlphaFoldDB" id="A2E925"/>
<evidence type="ECO:0000256" key="5">
    <source>
        <dbReference type="ARBA" id="ARBA00023136"/>
    </source>
</evidence>
<dbReference type="InterPro" id="IPR039859">
    <property type="entry name" value="PFA4/ZDH16/20/ERF2-like"/>
</dbReference>
<dbReference type="OMA" id="EFHINEM"/>
<name>A2E925_TRIV3</name>
<evidence type="ECO:0000256" key="2">
    <source>
        <dbReference type="ARBA" id="ARBA00022679"/>
    </source>
</evidence>
<gene>
    <name evidence="9" type="ORF">TVAG_258210</name>
</gene>
<comment type="catalytic activity">
    <reaction evidence="7">
        <text>L-cysteinyl-[protein] + hexadecanoyl-CoA = S-hexadecanoyl-L-cysteinyl-[protein] + CoA</text>
        <dbReference type="Rhea" id="RHEA:36683"/>
        <dbReference type="Rhea" id="RHEA-COMP:10131"/>
        <dbReference type="Rhea" id="RHEA-COMP:11032"/>
        <dbReference type="ChEBI" id="CHEBI:29950"/>
        <dbReference type="ChEBI" id="CHEBI:57287"/>
        <dbReference type="ChEBI" id="CHEBI:57379"/>
        <dbReference type="ChEBI" id="CHEBI:74151"/>
        <dbReference type="EC" id="2.3.1.225"/>
    </reaction>
</comment>
<dbReference type="PANTHER" id="PTHR22883">
    <property type="entry name" value="ZINC FINGER DHHC DOMAIN CONTAINING PROTEIN"/>
    <property type="match status" value="1"/>
</dbReference>
<dbReference type="InterPro" id="IPR001594">
    <property type="entry name" value="Palmitoyltrfase_DHHC"/>
</dbReference>
<dbReference type="eggNOG" id="KOG1311">
    <property type="taxonomic scope" value="Eukaryota"/>
</dbReference>
<dbReference type="EC" id="2.3.1.225" evidence="7"/>
<dbReference type="RefSeq" id="XP_001323042.1">
    <property type="nucleotide sequence ID" value="XM_001323007.1"/>
</dbReference>
<protein>
    <recommendedName>
        <fullName evidence="7">Palmitoyltransferase</fullName>
        <ecNumber evidence="7">2.3.1.225</ecNumber>
    </recommendedName>
</protein>
<comment type="subcellular location">
    <subcellularLocation>
        <location evidence="1">Membrane</location>
        <topology evidence="1">Multi-pass membrane protein</topology>
    </subcellularLocation>
</comment>
<keyword evidence="10" id="KW-1185">Reference proteome</keyword>
<keyword evidence="4 7" id="KW-1133">Transmembrane helix</keyword>
<feature type="transmembrane region" description="Helical" evidence="7">
    <location>
        <begin position="47"/>
        <end position="67"/>
    </location>
</feature>
<dbReference type="FunCoup" id="A2E925">
    <property type="interactions" value="255"/>
</dbReference>
<proteinExistence type="inferred from homology"/>
<dbReference type="PROSITE" id="PS50216">
    <property type="entry name" value="DHHC"/>
    <property type="match status" value="1"/>
</dbReference>
<feature type="transmembrane region" description="Helical" evidence="7">
    <location>
        <begin position="208"/>
        <end position="231"/>
    </location>
</feature>
<feature type="transmembrane region" description="Helical" evidence="7">
    <location>
        <begin position="74"/>
        <end position="96"/>
    </location>
</feature>
<feature type="domain" description="Palmitoyltransferase DHHC" evidence="8">
    <location>
        <begin position="136"/>
        <end position="248"/>
    </location>
</feature>
<keyword evidence="5 7" id="KW-0472">Membrane</keyword>
<dbReference type="GO" id="GO:0005783">
    <property type="term" value="C:endoplasmic reticulum"/>
    <property type="evidence" value="ECO:0000318"/>
    <property type="project" value="GO_Central"/>
</dbReference>
<dbReference type="GO" id="GO:0019706">
    <property type="term" value="F:protein-cysteine S-palmitoyltransferase activity"/>
    <property type="evidence" value="ECO:0000318"/>
    <property type="project" value="GO_Central"/>
</dbReference>
<evidence type="ECO:0000313" key="10">
    <source>
        <dbReference type="Proteomes" id="UP000001542"/>
    </source>
</evidence>
<dbReference type="InParanoid" id="A2E925"/>
<dbReference type="GO" id="GO:0006612">
    <property type="term" value="P:protein targeting to membrane"/>
    <property type="evidence" value="ECO:0000318"/>
    <property type="project" value="GO_Central"/>
</dbReference>
<evidence type="ECO:0000256" key="6">
    <source>
        <dbReference type="ARBA" id="ARBA00023315"/>
    </source>
</evidence>
<accession>A2E925</accession>
<dbReference type="Proteomes" id="UP000001542">
    <property type="component" value="Unassembled WGS sequence"/>
</dbReference>